<dbReference type="EMBL" id="UOFE01000023">
    <property type="protein sequence ID" value="VAW51994.1"/>
    <property type="molecule type" value="Genomic_DNA"/>
</dbReference>
<protein>
    <submittedName>
        <fullName evidence="9">NADH dehydrogenase-like protein / Selenide,water dikinase</fullName>
        <ecNumber evidence="9">2.7.9.3</ecNumber>
    </submittedName>
</protein>
<evidence type="ECO:0000256" key="1">
    <source>
        <dbReference type="ARBA" id="ARBA00022679"/>
    </source>
</evidence>
<dbReference type="SUPFAM" id="SSF56042">
    <property type="entry name" value="PurM C-terminal domain-like"/>
    <property type="match status" value="1"/>
</dbReference>
<evidence type="ECO:0000256" key="5">
    <source>
        <dbReference type="ARBA" id="ARBA00023266"/>
    </source>
</evidence>
<dbReference type="GO" id="GO:0004756">
    <property type="term" value="F:selenide, water dikinase activity"/>
    <property type="evidence" value="ECO:0007669"/>
    <property type="project" value="UniProtKB-EC"/>
</dbReference>
<dbReference type="GO" id="GO:0005524">
    <property type="term" value="F:ATP binding"/>
    <property type="evidence" value="ECO:0007669"/>
    <property type="project" value="UniProtKB-KW"/>
</dbReference>
<dbReference type="NCBIfam" id="TIGR03169">
    <property type="entry name" value="Nterm_to_SelD"/>
    <property type="match status" value="1"/>
</dbReference>
<dbReference type="InterPro" id="IPR010918">
    <property type="entry name" value="PurM-like_C_dom"/>
</dbReference>
<evidence type="ECO:0000259" key="7">
    <source>
        <dbReference type="Pfam" id="PF02769"/>
    </source>
</evidence>
<keyword evidence="2" id="KW-0547">Nucleotide-binding</keyword>
<evidence type="ECO:0000256" key="4">
    <source>
        <dbReference type="ARBA" id="ARBA00022840"/>
    </source>
</evidence>
<accession>A0A3B0X7T8</accession>
<dbReference type="Gene3D" id="3.90.650.10">
    <property type="entry name" value="PurM-like C-terminal domain"/>
    <property type="match status" value="1"/>
</dbReference>
<dbReference type="InterPro" id="IPR036676">
    <property type="entry name" value="PurM-like_C_sf"/>
</dbReference>
<dbReference type="GO" id="GO:0016491">
    <property type="term" value="F:oxidoreductase activity"/>
    <property type="evidence" value="ECO:0007669"/>
    <property type="project" value="InterPro"/>
</dbReference>
<dbReference type="InterPro" id="IPR036188">
    <property type="entry name" value="FAD/NAD-bd_sf"/>
</dbReference>
<feature type="domain" description="PurM-like C-terminal" evidence="7">
    <location>
        <begin position="574"/>
        <end position="753"/>
    </location>
</feature>
<dbReference type="Pfam" id="PF00586">
    <property type="entry name" value="AIRS"/>
    <property type="match status" value="1"/>
</dbReference>
<dbReference type="Gene3D" id="3.30.1330.10">
    <property type="entry name" value="PurM-like, N-terminal domain"/>
    <property type="match status" value="1"/>
</dbReference>
<dbReference type="GO" id="GO:0016260">
    <property type="term" value="P:selenocysteine biosynthetic process"/>
    <property type="evidence" value="ECO:0007669"/>
    <property type="project" value="TreeGrafter"/>
</dbReference>
<dbReference type="NCBIfam" id="TIGR00476">
    <property type="entry name" value="selD"/>
    <property type="match status" value="1"/>
</dbReference>
<dbReference type="InterPro" id="IPR004536">
    <property type="entry name" value="SPS/SelD"/>
</dbReference>
<dbReference type="PANTHER" id="PTHR10256">
    <property type="entry name" value="SELENIDE, WATER DIKINASE"/>
    <property type="match status" value="1"/>
</dbReference>
<evidence type="ECO:0000256" key="2">
    <source>
        <dbReference type="ARBA" id="ARBA00022741"/>
    </source>
</evidence>
<dbReference type="AlphaFoldDB" id="A0A3B0X7T8"/>
<dbReference type="SUPFAM" id="SSF55326">
    <property type="entry name" value="PurM N-terminal domain-like"/>
    <property type="match status" value="1"/>
</dbReference>
<dbReference type="PANTHER" id="PTHR10256:SF0">
    <property type="entry name" value="INACTIVE SELENIDE, WATER DIKINASE-LIKE PROTEIN-RELATED"/>
    <property type="match status" value="1"/>
</dbReference>
<feature type="domain" description="PurM-like N-terminal" evidence="6">
    <location>
        <begin position="453"/>
        <end position="561"/>
    </location>
</feature>
<dbReference type="Gene3D" id="3.50.50.100">
    <property type="match status" value="1"/>
</dbReference>
<organism evidence="9">
    <name type="scientific">hydrothermal vent metagenome</name>
    <dbReference type="NCBI Taxonomy" id="652676"/>
    <lineage>
        <taxon>unclassified sequences</taxon>
        <taxon>metagenomes</taxon>
        <taxon>ecological metagenomes</taxon>
    </lineage>
</organism>
<dbReference type="InterPro" id="IPR017584">
    <property type="entry name" value="Pyridine_nucleo_diS_OxRdtase_N"/>
</dbReference>
<dbReference type="SUPFAM" id="SSF51905">
    <property type="entry name" value="FAD/NAD(P)-binding domain"/>
    <property type="match status" value="1"/>
</dbReference>
<keyword evidence="3 9" id="KW-0418">Kinase</keyword>
<dbReference type="Pfam" id="PF07992">
    <property type="entry name" value="Pyr_redox_2"/>
    <property type="match status" value="1"/>
</dbReference>
<dbReference type="InterPro" id="IPR016188">
    <property type="entry name" value="PurM-like_N"/>
</dbReference>
<dbReference type="GO" id="GO:0005737">
    <property type="term" value="C:cytoplasm"/>
    <property type="evidence" value="ECO:0007669"/>
    <property type="project" value="TreeGrafter"/>
</dbReference>
<keyword evidence="5" id="KW-0711">Selenium</keyword>
<dbReference type="Pfam" id="PF02769">
    <property type="entry name" value="AIRS_C"/>
    <property type="match status" value="1"/>
</dbReference>
<evidence type="ECO:0000256" key="3">
    <source>
        <dbReference type="ARBA" id="ARBA00022777"/>
    </source>
</evidence>
<evidence type="ECO:0000313" key="9">
    <source>
        <dbReference type="EMBL" id="VAW51994.1"/>
    </source>
</evidence>
<dbReference type="CDD" id="cd02195">
    <property type="entry name" value="SelD"/>
    <property type="match status" value="1"/>
</dbReference>
<name>A0A3B0X7T8_9ZZZZ</name>
<dbReference type="InterPro" id="IPR036921">
    <property type="entry name" value="PurM-like_N_sf"/>
</dbReference>
<keyword evidence="4" id="KW-0067">ATP-binding</keyword>
<dbReference type="EC" id="2.7.9.3" evidence="9"/>
<proteinExistence type="predicted"/>
<evidence type="ECO:0000259" key="6">
    <source>
        <dbReference type="Pfam" id="PF00586"/>
    </source>
</evidence>
<evidence type="ECO:0000259" key="8">
    <source>
        <dbReference type="Pfam" id="PF07992"/>
    </source>
</evidence>
<feature type="domain" description="FAD/NAD(P)-binding" evidence="8">
    <location>
        <begin position="11"/>
        <end position="318"/>
    </location>
</feature>
<keyword evidence="1 9" id="KW-0808">Transferase</keyword>
<sequence length="762" mass="83627">MNNTNTVPVIKDLVLIGGGHSHLSVLKYFAMHPVPGLRLTLITRDLHTPYSGMLPGYIAGHYSYDEAHIDLRPLAQFAKARIYHAEVNDIDLSNNQIFCEGRPPILYDYISINIGSKPGTLHIPGANQYTVPVKPIDSFLNQWEKLAENVVNTKNSDFHLAIVGGGAGGVEMALATQFRLHHLLAKNNQTNEFLNIDLYCDSNTILPTHNKQVRKRFNRFLQQRNIRVHTNHRIEEVQKNQLIGNNKQSYRADAVLWVTSAAAPAWLEKTGLTVDASGFIAVNDYLQSTSHNNVFAAGDIAAVINHPREKSGVFAVRQGPPLARNLERVVQNKPLKKFTPQKNFLGLISTGDKYAIASRSNWSLEGAWLWKVKDWIDRRFMDNFNDLPEMEQESAPHFNKDMADKQTLHEISAIAMRCGGCGAKVGSTVLSRVVNRLQPITRNDVVIGLADPDDAAVTEVPAGKLVVQSVDYFRSFIDDPYIFGQVAANHALSDIFAMGAEAQSAMAIATIPYGIENQIEDQLYQTMSGALTILNASNTALVGGHSSEGAELSFGLSVTGLATREQVMRKSGMQAGDVLILTKALGTGTLFAADMRQKAKGRWIDSALESMLLSNQQAGFCLHRHGATACTDVTGFGLLGHLVEMTRSSGKSVEVNLNALPIMDGALEMIETGIFSSLQEQNVRLRRAIKDPGGQEGEKQREHKHFPLLFDPQTSGGLLATIPYENAKACLTELKKLGYPLSLIIGEVTNDTDSVESVTLNV</sequence>
<dbReference type="InterPro" id="IPR023753">
    <property type="entry name" value="FAD/NAD-binding_dom"/>
</dbReference>
<reference evidence="9" key="1">
    <citation type="submission" date="2018-06" db="EMBL/GenBank/DDBJ databases">
        <authorList>
            <person name="Zhirakovskaya E."/>
        </authorList>
    </citation>
    <scope>NUCLEOTIDE SEQUENCE</scope>
</reference>
<gene>
    <name evidence="9" type="ORF">MNBD_GAMMA05-2043</name>
</gene>
<dbReference type="PRINTS" id="PR00368">
    <property type="entry name" value="FADPNR"/>
</dbReference>